<reference evidence="8" key="1">
    <citation type="submission" date="2013-10" db="EMBL/GenBank/DDBJ databases">
        <authorList>
            <person name="Schartl M."/>
            <person name="Warren W."/>
        </authorList>
    </citation>
    <scope>NUCLEOTIDE SEQUENCE [LARGE SCALE GENOMIC DNA]</scope>
    <source>
        <strain evidence="8">female</strain>
    </source>
</reference>
<keyword evidence="1" id="KW-0430">Lectin</keyword>
<organism evidence="7 8">
    <name type="scientific">Poecilia formosa</name>
    <name type="common">Amazon molly</name>
    <name type="synonym">Limia formosa</name>
    <dbReference type="NCBI Taxonomy" id="48698"/>
    <lineage>
        <taxon>Eukaryota</taxon>
        <taxon>Metazoa</taxon>
        <taxon>Chordata</taxon>
        <taxon>Craniata</taxon>
        <taxon>Vertebrata</taxon>
        <taxon>Euteleostomi</taxon>
        <taxon>Actinopterygii</taxon>
        <taxon>Neopterygii</taxon>
        <taxon>Teleostei</taxon>
        <taxon>Neoteleostei</taxon>
        <taxon>Acanthomorphata</taxon>
        <taxon>Ovalentaria</taxon>
        <taxon>Atherinomorphae</taxon>
        <taxon>Cyprinodontiformes</taxon>
        <taxon>Poeciliidae</taxon>
        <taxon>Poeciliinae</taxon>
        <taxon>Poecilia</taxon>
    </lineage>
</organism>
<feature type="compositionally biased region" description="Basic and acidic residues" evidence="4">
    <location>
        <begin position="182"/>
        <end position="193"/>
    </location>
</feature>
<dbReference type="InterPro" id="IPR050111">
    <property type="entry name" value="C-type_lectin/snaclec_domain"/>
</dbReference>
<dbReference type="PROSITE" id="PS00615">
    <property type="entry name" value="C_TYPE_LECTIN_1"/>
    <property type="match status" value="1"/>
</dbReference>
<dbReference type="PROSITE" id="PS50041">
    <property type="entry name" value="C_TYPE_LECTIN_2"/>
    <property type="match status" value="1"/>
</dbReference>
<dbReference type="GeneTree" id="ENSGT01020000230338"/>
<dbReference type="InterPro" id="IPR001304">
    <property type="entry name" value="C-type_lectin-like"/>
</dbReference>
<evidence type="ECO:0000256" key="3">
    <source>
        <dbReference type="SAM" id="Coils"/>
    </source>
</evidence>
<dbReference type="InterPro" id="IPR016186">
    <property type="entry name" value="C-type_lectin-like/link_sf"/>
</dbReference>
<keyword evidence="5" id="KW-0732">Signal</keyword>
<evidence type="ECO:0000259" key="6">
    <source>
        <dbReference type="PROSITE" id="PS50041"/>
    </source>
</evidence>
<dbReference type="SMART" id="SM00034">
    <property type="entry name" value="CLECT"/>
    <property type="match status" value="1"/>
</dbReference>
<keyword evidence="3" id="KW-0175">Coiled coil</keyword>
<dbReference type="CDD" id="cd03590">
    <property type="entry name" value="CLECT_DC-SIGN_like"/>
    <property type="match status" value="1"/>
</dbReference>
<dbReference type="PANTHER" id="PTHR22803">
    <property type="entry name" value="MANNOSE, PHOSPHOLIPASE, LECTIN RECEPTOR RELATED"/>
    <property type="match status" value="1"/>
</dbReference>
<reference evidence="7" key="2">
    <citation type="submission" date="2025-08" db="UniProtKB">
        <authorList>
            <consortium name="Ensembl"/>
        </authorList>
    </citation>
    <scope>IDENTIFICATION</scope>
</reference>
<feature type="coiled-coil region" evidence="3">
    <location>
        <begin position="29"/>
        <end position="74"/>
    </location>
</feature>
<dbReference type="InterPro" id="IPR018378">
    <property type="entry name" value="C-type_lectin_CS"/>
</dbReference>
<dbReference type="SUPFAM" id="SSF56436">
    <property type="entry name" value="C-type lectin-like"/>
    <property type="match status" value="1"/>
</dbReference>
<protein>
    <recommendedName>
        <fullName evidence="6">C-type lectin domain-containing protein</fullName>
    </recommendedName>
</protein>
<dbReference type="InterPro" id="IPR033989">
    <property type="entry name" value="CD209-like_CTLD"/>
</dbReference>
<name>A0A096M055_POEFO</name>
<evidence type="ECO:0000313" key="8">
    <source>
        <dbReference type="Proteomes" id="UP000028760"/>
    </source>
</evidence>
<accession>A0A096M055</accession>
<dbReference type="Proteomes" id="UP000028760">
    <property type="component" value="Unassembled WGS sequence"/>
</dbReference>
<evidence type="ECO:0000256" key="1">
    <source>
        <dbReference type="ARBA" id="ARBA00022734"/>
    </source>
</evidence>
<evidence type="ECO:0000313" key="7">
    <source>
        <dbReference type="Ensembl" id="ENSPFOP00000024796.1"/>
    </source>
</evidence>
<dbReference type="AlphaFoldDB" id="A0A096M055"/>
<evidence type="ECO:0000256" key="4">
    <source>
        <dbReference type="SAM" id="MobiDB-lite"/>
    </source>
</evidence>
<feature type="chain" id="PRO_5045236528" description="C-type lectin domain-containing protein" evidence="5">
    <location>
        <begin position="24"/>
        <end position="419"/>
    </location>
</feature>
<keyword evidence="8" id="KW-1185">Reference proteome</keyword>
<keyword evidence="2" id="KW-1015">Disulfide bond</keyword>
<dbReference type="InterPro" id="IPR016187">
    <property type="entry name" value="CTDL_fold"/>
</dbReference>
<feature type="domain" description="C-type lectin" evidence="6">
    <location>
        <begin position="303"/>
        <end position="415"/>
    </location>
</feature>
<reference evidence="7" key="3">
    <citation type="submission" date="2025-09" db="UniProtKB">
        <authorList>
            <consortium name="Ensembl"/>
        </authorList>
    </citation>
    <scope>IDENTIFICATION</scope>
</reference>
<feature type="signal peptide" evidence="5">
    <location>
        <begin position="1"/>
        <end position="23"/>
    </location>
</feature>
<proteinExistence type="predicted"/>
<sequence length="419" mass="47539">MAAATFGLLCLLQLSLIISLSLCKNMSLLEKEKNELKTLNSGLDASNKKLTAEKEQLKRNLDDVDSQRISLTKERDGLKKTNLGFQSNLRDLTAETERLGRTISVLWQKTKRLTEASNKHVSEQRDELRKELKNISKSHISKPVSSLSIPNVQNTEVINKNLTAERDKLTKDLNNLGSKDTMTSKKSDRNSKKYELSLRVQDVSSSSSLYSLSDIQSDHKNVTDIEAHSNTLREDKDELNRTLNDLGWYKNKVPTIRSLFDGQKASIEDTSRTISQERDELKAKINTISGYKADFITACTICTGSSAYYVSYGKKTWEESRKYCQSKGADLMVINSSSKQVFGNKFQKYMWIGLTDQETDGIWKWVDGSQVNPTYWSSGEPNGQTQENCGNIKSFNLENSWNDEQCTHSLHWICELKLV</sequence>
<feature type="region of interest" description="Disordered" evidence="4">
    <location>
        <begin position="173"/>
        <end position="193"/>
    </location>
</feature>
<evidence type="ECO:0000256" key="5">
    <source>
        <dbReference type="SAM" id="SignalP"/>
    </source>
</evidence>
<dbReference type="Pfam" id="PF00059">
    <property type="entry name" value="Lectin_C"/>
    <property type="match status" value="1"/>
</dbReference>
<dbReference type="GO" id="GO:0030246">
    <property type="term" value="F:carbohydrate binding"/>
    <property type="evidence" value="ECO:0007669"/>
    <property type="project" value="UniProtKB-KW"/>
</dbReference>
<evidence type="ECO:0000256" key="2">
    <source>
        <dbReference type="ARBA" id="ARBA00023157"/>
    </source>
</evidence>
<dbReference type="Gene3D" id="3.10.100.10">
    <property type="entry name" value="Mannose-Binding Protein A, subunit A"/>
    <property type="match status" value="1"/>
</dbReference>
<dbReference type="Ensembl" id="ENSPFOT00000025808.1">
    <property type="protein sequence ID" value="ENSPFOP00000024796.1"/>
    <property type="gene ID" value="ENSPFOG00000017874.2"/>
</dbReference>
<dbReference type="EMBL" id="AYCK01022632">
    <property type="status" value="NOT_ANNOTATED_CDS"/>
    <property type="molecule type" value="Genomic_DNA"/>
</dbReference>